<proteinExistence type="predicted"/>
<comment type="caution">
    <text evidence="1">The sequence shown here is derived from an EMBL/GenBank/DDBJ whole genome shotgun (WGS) entry which is preliminary data.</text>
</comment>
<name>A0ABR1LMY8_9PEZI</name>
<dbReference type="GeneID" id="92029217"/>
<gene>
    <name evidence="1" type="ORF">J3D65DRAFT_447803</name>
</gene>
<dbReference type="EMBL" id="JBBPEH010000008">
    <property type="protein sequence ID" value="KAK7535290.1"/>
    <property type="molecule type" value="Genomic_DNA"/>
</dbReference>
<evidence type="ECO:0000313" key="1">
    <source>
        <dbReference type="EMBL" id="KAK7535290.1"/>
    </source>
</evidence>
<organism evidence="1 2">
    <name type="scientific">Phyllosticta citribraziliensis</name>
    <dbReference type="NCBI Taxonomy" id="989973"/>
    <lineage>
        <taxon>Eukaryota</taxon>
        <taxon>Fungi</taxon>
        <taxon>Dikarya</taxon>
        <taxon>Ascomycota</taxon>
        <taxon>Pezizomycotina</taxon>
        <taxon>Dothideomycetes</taxon>
        <taxon>Dothideomycetes incertae sedis</taxon>
        <taxon>Botryosphaeriales</taxon>
        <taxon>Phyllostictaceae</taxon>
        <taxon>Phyllosticta</taxon>
    </lineage>
</organism>
<keyword evidence="2" id="KW-1185">Reference proteome</keyword>
<dbReference type="RefSeq" id="XP_066654015.1">
    <property type="nucleotide sequence ID" value="XM_066796311.1"/>
</dbReference>
<evidence type="ECO:0000313" key="2">
    <source>
        <dbReference type="Proteomes" id="UP001360953"/>
    </source>
</evidence>
<protein>
    <submittedName>
        <fullName evidence="1">Uncharacterized protein</fullName>
    </submittedName>
</protein>
<reference evidence="1 2" key="1">
    <citation type="submission" date="2024-04" db="EMBL/GenBank/DDBJ databases">
        <title>Phyllosticta paracitricarpa is synonymous to the EU quarantine fungus P. citricarpa based on phylogenomic analyses.</title>
        <authorList>
            <consortium name="Lawrence Berkeley National Laboratory"/>
            <person name="Van ingen-buijs V.A."/>
            <person name="Van westerhoven A.C."/>
            <person name="Haridas S."/>
            <person name="Skiadas P."/>
            <person name="Martin F."/>
            <person name="Groenewald J.Z."/>
            <person name="Crous P.W."/>
            <person name="Seidl M.F."/>
        </authorList>
    </citation>
    <scope>NUCLEOTIDE SEQUENCE [LARGE SCALE GENOMIC DNA]</scope>
    <source>
        <strain evidence="1 2">CPC 17464</strain>
    </source>
</reference>
<accession>A0ABR1LMY8</accession>
<dbReference type="Proteomes" id="UP001360953">
    <property type="component" value="Unassembled WGS sequence"/>
</dbReference>
<sequence>METRPNAWFLVSFSPVAMLTTRRIASLAATVAHFHLSPQTFPVLLQPCRLVSLATGRPQAMNVDVRHRGRHHRLCAIVVSTLTLEEPSLLARQSAPLPSVGARPWWRTLQALGVFPCVGTGDFEKSAQHQGASQVQYNAQGRARHLTDRAKAQKECKTRTISR</sequence>